<dbReference type="EMBL" id="JAHRHJ020000002">
    <property type="protein sequence ID" value="KAH9326335.1"/>
    <property type="molecule type" value="Genomic_DNA"/>
</dbReference>
<dbReference type="Proteomes" id="UP000824469">
    <property type="component" value="Unassembled WGS sequence"/>
</dbReference>
<dbReference type="InterPro" id="IPR024561">
    <property type="entry name" value="Pullul_strch_C"/>
</dbReference>
<dbReference type="OMA" id="KPGKHHI"/>
<dbReference type="SUPFAM" id="SSF51011">
    <property type="entry name" value="Glycosyl hydrolase domain"/>
    <property type="match status" value="1"/>
</dbReference>
<proteinExistence type="predicted"/>
<dbReference type="Gene3D" id="2.60.40.1180">
    <property type="entry name" value="Golgi alpha-mannosidase II"/>
    <property type="match status" value="1"/>
</dbReference>
<keyword evidence="3" id="KW-1185">Reference proteome</keyword>
<reference evidence="2 3" key="1">
    <citation type="journal article" date="2021" name="Nat. Plants">
        <title>The Taxus genome provides insights into paclitaxel biosynthesis.</title>
        <authorList>
            <person name="Xiong X."/>
            <person name="Gou J."/>
            <person name="Liao Q."/>
            <person name="Li Y."/>
            <person name="Zhou Q."/>
            <person name="Bi G."/>
            <person name="Li C."/>
            <person name="Du R."/>
            <person name="Wang X."/>
            <person name="Sun T."/>
            <person name="Guo L."/>
            <person name="Liang H."/>
            <person name="Lu P."/>
            <person name="Wu Y."/>
            <person name="Zhang Z."/>
            <person name="Ro D.K."/>
            <person name="Shang Y."/>
            <person name="Huang S."/>
            <person name="Yan J."/>
        </authorList>
    </citation>
    <scope>NUCLEOTIDE SEQUENCE [LARGE SCALE GENOMIC DNA]</scope>
    <source>
        <strain evidence="2">Ta-2019</strain>
    </source>
</reference>
<feature type="domain" description="Alpha-1,6-glucosidases pullulanase-type C-terminal" evidence="1">
    <location>
        <begin position="144"/>
        <end position="296"/>
    </location>
</feature>
<dbReference type="PANTHER" id="PTHR43002">
    <property type="entry name" value="GLYCOGEN DEBRANCHING ENZYME"/>
    <property type="match status" value="1"/>
</dbReference>
<dbReference type="Gene3D" id="3.20.20.80">
    <property type="entry name" value="Glycosidases"/>
    <property type="match status" value="1"/>
</dbReference>
<comment type="caution">
    <text evidence="2">The sequence shown here is derived from an EMBL/GenBank/DDBJ whole genome shotgun (WGS) entry which is preliminary data.</text>
</comment>
<dbReference type="InterPro" id="IPR013780">
    <property type="entry name" value="Glyco_hydro_b"/>
</dbReference>
<sequence>PNEHNHGDKDSVAKYLALQADWICVGLAGNLKEFVSTNYEGTEVKGSEVKKDGVAVGYASSPIETINYVSAHDNETLYDTIMWKTAKEVPLDERCRINHLATSIVALSQGIPFFHAGEDMLRSKSLDRDSYNSGDWFNRLDFSYESNNWGVGLPPKEKNGHNWPLMKTFLANPSFRPTKHHILSSVEHFQNLMRIRRSSPLFRLRTANSIQARVRFHNTGPSWVPGAIIMSVEDGNEGMPGLDQLDPLYRRIVVIFNARPSNLIAPISALKALPLSLHPIQESSSDARVKTSSYDTIT</sequence>
<dbReference type="InterPro" id="IPR017853">
    <property type="entry name" value="GH"/>
</dbReference>
<feature type="non-terminal residue" evidence="2">
    <location>
        <position position="298"/>
    </location>
</feature>
<evidence type="ECO:0000313" key="3">
    <source>
        <dbReference type="Proteomes" id="UP000824469"/>
    </source>
</evidence>
<dbReference type="Pfam" id="PF11852">
    <property type="entry name" value="Pullul_strch_C"/>
    <property type="match status" value="1"/>
</dbReference>
<protein>
    <recommendedName>
        <fullName evidence="1">Alpha-1,6-glucosidases pullulanase-type C-terminal domain-containing protein</fullName>
    </recommendedName>
</protein>
<dbReference type="AlphaFoldDB" id="A0AA38GQP6"/>
<dbReference type="SUPFAM" id="SSF51445">
    <property type="entry name" value="(Trans)glycosidases"/>
    <property type="match status" value="1"/>
</dbReference>
<feature type="non-terminal residue" evidence="2">
    <location>
        <position position="1"/>
    </location>
</feature>
<gene>
    <name evidence="2" type="ORF">KI387_006513</name>
</gene>
<evidence type="ECO:0000259" key="1">
    <source>
        <dbReference type="Pfam" id="PF11852"/>
    </source>
</evidence>
<accession>A0AA38GQP6</accession>
<name>A0AA38GQP6_TAXCH</name>
<evidence type="ECO:0000313" key="2">
    <source>
        <dbReference type="EMBL" id="KAH9326335.1"/>
    </source>
</evidence>
<organism evidence="2 3">
    <name type="scientific">Taxus chinensis</name>
    <name type="common">Chinese yew</name>
    <name type="synonym">Taxus wallichiana var. chinensis</name>
    <dbReference type="NCBI Taxonomy" id="29808"/>
    <lineage>
        <taxon>Eukaryota</taxon>
        <taxon>Viridiplantae</taxon>
        <taxon>Streptophyta</taxon>
        <taxon>Embryophyta</taxon>
        <taxon>Tracheophyta</taxon>
        <taxon>Spermatophyta</taxon>
        <taxon>Pinopsida</taxon>
        <taxon>Pinidae</taxon>
        <taxon>Conifers II</taxon>
        <taxon>Cupressales</taxon>
        <taxon>Taxaceae</taxon>
        <taxon>Taxus</taxon>
    </lineage>
</organism>